<reference evidence="3 4" key="1">
    <citation type="journal article" date="2012" name="J. Bacteriol.">
        <title>Draft Genome Sequence of the Purple Photosynthetic Bacterium Phaeospirillum molischianum DSM120, a Particularly Versatile Bacterium.</title>
        <authorList>
            <person name="Duquesne K."/>
            <person name="Prima V."/>
            <person name="Ji B."/>
            <person name="Rouy Z."/>
            <person name="Medigue C."/>
            <person name="Talla E."/>
            <person name="Sturgis J.N."/>
        </authorList>
    </citation>
    <scope>NUCLEOTIDE SEQUENCE [LARGE SCALE GENOMIC DNA]</scope>
    <source>
        <strain evidence="4">DSM120</strain>
    </source>
</reference>
<dbReference type="EMBL" id="CAHP01000060">
    <property type="protein sequence ID" value="CCG43347.1"/>
    <property type="molecule type" value="Genomic_DNA"/>
</dbReference>
<dbReference type="PANTHER" id="PTHR32114:SF2">
    <property type="entry name" value="ABC TRANSPORTER ABCH.3"/>
    <property type="match status" value="1"/>
</dbReference>
<keyword evidence="1" id="KW-0175">Coiled coil</keyword>
<protein>
    <submittedName>
        <fullName evidence="3">Putative exonuclease</fullName>
    </submittedName>
</protein>
<name>H8FYA9_MAGML</name>
<dbReference type="Proteomes" id="UP000004169">
    <property type="component" value="Unassembled WGS sequence"/>
</dbReference>
<dbReference type="InterPro" id="IPR027417">
    <property type="entry name" value="P-loop_NTPase"/>
</dbReference>
<dbReference type="STRING" id="1150626.PHAMO_80138"/>
<keyword evidence="3" id="KW-0269">Exonuclease</keyword>
<sequence length="645" mass="69920">MHVETLTIENFLTIGEAKLHLTDRGLVLIQGENADNTSANSNGAGKSSIADAISWAFFGTTARGESGDRVINRFVGKNCRVAAVVRDGDELYEIARHRKHKEGKNGLVVKQLAPAPSDLTKGTDKLTQLEVNRILGCSEEVFNSAVYAGQEKMPDLPAMTDKPLKLLIEEAAGITILEKAYEVARAKQAVTEREACDAQAQLDRIQARIDSTEDEVARLQGQQRAWDEKRAESVQSESETAKALADQVKALDADIATLDEPGVLAQLDEVESKLKEVVGEQEEKSRLERELAAADRRIAVVTAEIDRLTNDAKRRKAEVDAIDSRIGKPCGECGKSYEASDLTEARKIATGKLRKVVDEVKTKKAEANTLREARAGLAEGLSTFVAGMTDISAATGLQGRLCAKLRDIEAKKGERSRIADRTRQHIANAKRLKDEQNPFAALIEKAGRTIEELVEEIGTKQATLEAAQARLALAQSAVKVFGPAGVRAEILDTVTPFLNARTAHYLGSLSDGNITATWSTLSTTAKGELREKFAIDVTDATGAESFGGLSGGEKRKVRLACCLALQDLVASRATKPINLWIGDEIDTALDVAGLERLMGILEEKARERGTVLVISHNDLKDWCRQQVIVKKEGGRSSVDGVLCHA</sequence>
<feature type="coiled-coil region" evidence="1">
    <location>
        <begin position="270"/>
        <end position="311"/>
    </location>
</feature>
<evidence type="ECO:0000256" key="1">
    <source>
        <dbReference type="SAM" id="Coils"/>
    </source>
</evidence>
<comment type="caution">
    <text evidence="3">The sequence shown here is derived from an EMBL/GenBank/DDBJ whole genome shotgun (WGS) entry which is preliminary data.</text>
</comment>
<dbReference type="SUPFAM" id="SSF52540">
    <property type="entry name" value="P-loop containing nucleoside triphosphate hydrolases"/>
    <property type="match status" value="1"/>
</dbReference>
<dbReference type="RefSeq" id="WP_002731438.1">
    <property type="nucleotide sequence ID" value="NZ_CAHP01000060.1"/>
</dbReference>
<organism evidence="3 4">
    <name type="scientific">Magnetospirillum molischianum DSM 120</name>
    <dbReference type="NCBI Taxonomy" id="1150626"/>
    <lineage>
        <taxon>Bacteria</taxon>
        <taxon>Pseudomonadati</taxon>
        <taxon>Pseudomonadota</taxon>
        <taxon>Alphaproteobacteria</taxon>
        <taxon>Rhodospirillales</taxon>
        <taxon>Rhodospirillaceae</taxon>
        <taxon>Magnetospirillum</taxon>
    </lineage>
</organism>
<keyword evidence="4" id="KW-1185">Reference proteome</keyword>
<dbReference type="PANTHER" id="PTHR32114">
    <property type="entry name" value="ABC TRANSPORTER ABCH.3"/>
    <property type="match status" value="1"/>
</dbReference>
<evidence type="ECO:0000313" key="3">
    <source>
        <dbReference type="EMBL" id="CCG43347.1"/>
    </source>
</evidence>
<dbReference type="eggNOG" id="COG0419">
    <property type="taxonomic scope" value="Bacteria"/>
</dbReference>
<feature type="domain" description="RecF/RecN/SMC N-terminal" evidence="2">
    <location>
        <begin position="4"/>
        <end position="618"/>
    </location>
</feature>
<accession>H8FYA9</accession>
<dbReference type="GO" id="GO:0004527">
    <property type="term" value="F:exonuclease activity"/>
    <property type="evidence" value="ECO:0007669"/>
    <property type="project" value="UniProtKB-KW"/>
</dbReference>
<dbReference type="AlphaFoldDB" id="H8FYA9"/>
<dbReference type="OrthoDB" id="9795626at2"/>
<keyword evidence="3" id="KW-0540">Nuclease</keyword>
<evidence type="ECO:0000259" key="2">
    <source>
        <dbReference type="Pfam" id="PF02463"/>
    </source>
</evidence>
<dbReference type="InterPro" id="IPR003395">
    <property type="entry name" value="RecF/RecN/SMC_N"/>
</dbReference>
<proteinExistence type="predicted"/>
<dbReference type="Pfam" id="PF02463">
    <property type="entry name" value="SMC_N"/>
    <property type="match status" value="1"/>
</dbReference>
<evidence type="ECO:0000313" key="4">
    <source>
        <dbReference type="Proteomes" id="UP000004169"/>
    </source>
</evidence>
<keyword evidence="3" id="KW-0378">Hydrolase</keyword>
<feature type="coiled-coil region" evidence="1">
    <location>
        <begin position="202"/>
        <end position="229"/>
    </location>
</feature>
<gene>
    <name evidence="3" type="ORF">PHAMO_80138</name>
</gene>
<dbReference type="Gene3D" id="3.40.50.300">
    <property type="entry name" value="P-loop containing nucleotide triphosphate hydrolases"/>
    <property type="match status" value="2"/>
</dbReference>